<dbReference type="OrthoDB" id="3048815at2759"/>
<keyword evidence="4" id="KW-1185">Reference proteome</keyword>
<name>A0A6A4GHU2_9AGAR</name>
<accession>A0A6A4GHU2</accession>
<feature type="domain" description="KOW" evidence="2">
    <location>
        <begin position="629"/>
        <end position="656"/>
    </location>
</feature>
<evidence type="ECO:0000256" key="1">
    <source>
        <dbReference type="SAM" id="MobiDB-lite"/>
    </source>
</evidence>
<evidence type="ECO:0000259" key="2">
    <source>
        <dbReference type="SMART" id="SM00739"/>
    </source>
</evidence>
<evidence type="ECO:0000313" key="3">
    <source>
        <dbReference type="EMBL" id="KAE9384924.1"/>
    </source>
</evidence>
<dbReference type="EMBL" id="ML770059">
    <property type="protein sequence ID" value="KAE9384924.1"/>
    <property type="molecule type" value="Genomic_DNA"/>
</dbReference>
<dbReference type="SMART" id="SM00739">
    <property type="entry name" value="KOW"/>
    <property type="match status" value="2"/>
</dbReference>
<feature type="compositionally biased region" description="Polar residues" evidence="1">
    <location>
        <begin position="1282"/>
        <end position="1292"/>
    </location>
</feature>
<organism evidence="3 4">
    <name type="scientific">Gymnopus androsaceus JB14</name>
    <dbReference type="NCBI Taxonomy" id="1447944"/>
    <lineage>
        <taxon>Eukaryota</taxon>
        <taxon>Fungi</taxon>
        <taxon>Dikarya</taxon>
        <taxon>Basidiomycota</taxon>
        <taxon>Agaricomycotina</taxon>
        <taxon>Agaricomycetes</taxon>
        <taxon>Agaricomycetidae</taxon>
        <taxon>Agaricales</taxon>
        <taxon>Marasmiineae</taxon>
        <taxon>Omphalotaceae</taxon>
        <taxon>Gymnopus</taxon>
    </lineage>
</organism>
<feature type="compositionally biased region" description="Pro residues" evidence="1">
    <location>
        <begin position="1091"/>
        <end position="1106"/>
    </location>
</feature>
<feature type="region of interest" description="Disordered" evidence="1">
    <location>
        <begin position="1082"/>
        <end position="1106"/>
    </location>
</feature>
<dbReference type="InterPro" id="IPR005824">
    <property type="entry name" value="KOW"/>
</dbReference>
<feature type="region of interest" description="Disordered" evidence="1">
    <location>
        <begin position="1268"/>
        <end position="1304"/>
    </location>
</feature>
<protein>
    <recommendedName>
        <fullName evidence="2">KOW domain-containing protein</fullName>
    </recommendedName>
</protein>
<proteinExistence type="predicted"/>
<sequence length="1579" mass="177669">MTMPQLYNLLSSVNILGKINAVPLVPLVPKVLVLFQSPVPQVMMSTCCSRHKTSLPNISKKANLLLLVTEVVYTRNYSCYVDDVNIAILPRERFLNVVPGEENPKPPIVNHMASVKWLRPLNNSPTMSKLPMMRNEWAGFYKFQAQATQLTWYCLRSGIALIWKPCYYLHHPSKKWQTFQLTSSCAEWWPRKLRKVIYDQEFKDAVERVAGPSFVIWQSQTETGDGVADYAIIGRQWVIELMVEGSNLKDHIARFQPTGRYYSEWVTRKNWQWDWWIVDFCFHTSQVKKNDCKNFHTITLEMEDAESRSGNPIFMNATITGAACRVRHVNTFSSLASIPPPPSSSTSTLRHKLPAMMNLVEGFEDSGFIDDSPRPSSPILTSSFSIPPLSTTPNKGLDTLLTRIGDCYVTQQLLGEVDEEQEDGVLGQKGLWLREGDWPLWQVKCTLISKHKVLRDELQCRFYNPRDVSYVYFKAQFSKSGPQLLREVLRGLYNTKMSTLALIPESELNNCLHMQDDRGFAPGQWVQIRRGLYRGDVGLVHESYHDNDSTRGVKVLLFSELKKRAGKDLFEIATMPLPSFWHFSLGEKVLIHYKEGVTFGTVLTLEEEGDMEKSWCIVDVVMVRYLEKSIIPGNFVKVLQGAHIGKSGFVVAKIDDHLGICIGARTTGIDFRVHVNSVKLATPRGNVVPVMQCGMAAATACIPMLDGFCHSRLGLASANPNPNSSLWSYVDQVRGQYLLQQNPSNIGMQAVAAATYITILVQHRVTPNYLNMEIPWLNVEVKLLFQPHAGQTGWVKDVFVDLNRSLRLAIYLSDRKTCTVGHSEVLECWTGKLLLDYQPLKPHQHQFDVEVPWRDVEVIIQSGSFVMMFDEISEAHCVSHYGCPDIIAQLKLITWLSWNAGGTCKPLLEYLPLQEHQLERFSLSSSFEVMQTGPVPWVGFLVDFVKGEYKLQQGVIRNVNRYTVDPLKPKRQSRLTLTVECYTFSGNSSNQLVKVDYNAVRYHRTNHLLCDIFMPTAKQSFYIPNTIYDQRLPETPEKLALSESSMSVVSTPMPNYFKKETIFTGIWAPGYVYLDPLESPLSPDPVRASESPPPPDPRCTSPPLPEQPLQHWILHPKLLGIPIQVDINGGELDTSMKKGRIFVKTINSVNGISVIHHFYKNEKTNENHMLVAFTIDHSGPLETPEYDRLDVYPLDLEYVQETAKECKYSKTLLEFERADMSLNTICLNQGYTISAMQSSLSNLDPDASSNWTLGTESLEVLTLWHQGTTAKGPSIPPEPATASPSSDPSMNTPLKLRPGGRTGNLSKKSIFPLYVPVSPTPEGSLQPSSSLSPVINAMNSLHLEDLPMPGAFTLNDNLQSASKSSMIMSRFLYRCKSNFTEAPLENTPTALELTINSLETLLTAATLTAKPLDTSTHNKLFTSSAEFYHHTTATLPNTIENLDISSAAQGLQAVAQAKRPSFTAANRIGHQFEADELKTLKKIEKGCDEHHAQIFDCDFASLSTNSKCGRLDDATAFLCEALRQIHGFDSRSKRRTKGAADPVKDRREQMRTCIRTIYDEICVLYAPLIPECPIEIAAV</sequence>
<dbReference type="Proteomes" id="UP000799118">
    <property type="component" value="Unassembled WGS sequence"/>
</dbReference>
<reference evidence="3" key="1">
    <citation type="journal article" date="2019" name="Environ. Microbiol.">
        <title>Fungal ecological strategies reflected in gene transcription - a case study of two litter decomposers.</title>
        <authorList>
            <person name="Barbi F."/>
            <person name="Kohler A."/>
            <person name="Barry K."/>
            <person name="Baskaran P."/>
            <person name="Daum C."/>
            <person name="Fauchery L."/>
            <person name="Ihrmark K."/>
            <person name="Kuo A."/>
            <person name="LaButti K."/>
            <person name="Lipzen A."/>
            <person name="Morin E."/>
            <person name="Grigoriev I.V."/>
            <person name="Henrissat B."/>
            <person name="Lindahl B."/>
            <person name="Martin F."/>
        </authorList>
    </citation>
    <scope>NUCLEOTIDE SEQUENCE</scope>
    <source>
        <strain evidence="3">JB14</strain>
    </source>
</reference>
<evidence type="ECO:0000313" key="4">
    <source>
        <dbReference type="Proteomes" id="UP000799118"/>
    </source>
</evidence>
<feature type="domain" description="KOW" evidence="2">
    <location>
        <begin position="519"/>
        <end position="546"/>
    </location>
</feature>
<gene>
    <name evidence="3" type="ORF">BT96DRAFT_1093799</name>
</gene>